<feature type="domain" description="MmeI-like N-terminal" evidence="5">
    <location>
        <begin position="15"/>
        <end position="174"/>
    </location>
</feature>
<dbReference type="InterPro" id="IPR029063">
    <property type="entry name" value="SAM-dependent_MTases_sf"/>
</dbReference>
<dbReference type="SUPFAM" id="SSF53335">
    <property type="entry name" value="S-adenosyl-L-methionine-dependent methyltransferases"/>
    <property type="match status" value="1"/>
</dbReference>
<feature type="domain" description="MmeI-like C-terminal" evidence="8">
    <location>
        <begin position="821"/>
        <end position="901"/>
    </location>
</feature>
<dbReference type="InterPro" id="IPR046819">
    <property type="entry name" value="MmeI_hel"/>
</dbReference>
<evidence type="ECO:0000259" key="9">
    <source>
        <dbReference type="Pfam" id="PF20473"/>
    </source>
</evidence>
<feature type="domain" description="MmeI-like target recognition" evidence="7">
    <location>
        <begin position="625"/>
        <end position="820"/>
    </location>
</feature>
<evidence type="ECO:0000256" key="3">
    <source>
        <dbReference type="ARBA" id="ARBA00022679"/>
    </source>
</evidence>
<comment type="catalytic activity">
    <reaction evidence="4">
        <text>a 2'-deoxyadenosine in DNA + S-adenosyl-L-methionine = an N(6)-methyl-2'-deoxyadenosine in DNA + S-adenosyl-L-homocysteine + H(+)</text>
        <dbReference type="Rhea" id="RHEA:15197"/>
        <dbReference type="Rhea" id="RHEA-COMP:12418"/>
        <dbReference type="Rhea" id="RHEA-COMP:12419"/>
        <dbReference type="ChEBI" id="CHEBI:15378"/>
        <dbReference type="ChEBI" id="CHEBI:57856"/>
        <dbReference type="ChEBI" id="CHEBI:59789"/>
        <dbReference type="ChEBI" id="CHEBI:90615"/>
        <dbReference type="ChEBI" id="CHEBI:90616"/>
        <dbReference type="EC" id="2.1.1.72"/>
    </reaction>
</comment>
<dbReference type="GO" id="GO:0032259">
    <property type="term" value="P:methylation"/>
    <property type="evidence" value="ECO:0007669"/>
    <property type="project" value="UniProtKB-KW"/>
</dbReference>
<dbReference type="InterPro" id="IPR002052">
    <property type="entry name" value="DNA_methylase_N6_adenine_CS"/>
</dbReference>
<evidence type="ECO:0000259" key="7">
    <source>
        <dbReference type="Pfam" id="PF20466"/>
    </source>
</evidence>
<dbReference type="InterPro" id="IPR046817">
    <property type="entry name" value="MmeI_N"/>
</dbReference>
<evidence type="ECO:0000313" key="11">
    <source>
        <dbReference type="Proteomes" id="UP000220078"/>
    </source>
</evidence>
<sequence>MVEESRSELLNKALAFVKEHENDSDEKQQAQMWVRDFLETFGVPYQKIKLGFEWRVNIDGNTKFVDHLLNGTLLIEMKSRDKDLDKAKSQAYRYVMNLSNEDLPKYVMLCNFNRIRLYDLASDNVWEFSVTDLSKYIDLFGFLVGKQINVEIPKNPVNEQAAKMMEALHKKLLESKYPRNYADLLMTRIIFCLFADDSGIFQQNQFTNYLMNETREDGSDLVDRLAVLFQVLNTPENERFQADVLKKFPYINGGLFEHPQLTGLPLTTEIRTHLIETSILDWSRISPVIFGSMFEAAMDDTRRHNLGAHYTSEINIMKVINSLFLEDLKKEFEHLCTLKHGRESRLKEFHDKLSNLKFLDPACGSGNFLIVAYRELRRLEHEVIDEIVQGQMVLDINELIKVEVAQFYGIEIVPYAVSIAKVGLWLMDHLMNVEASELFGRLFLRLPLHAGANVVNADALEVDWQEIIPTDELDYILGNPPFLGAKKMTKENKETLSKIAPKMKGIKNLDFVAGWFIKSARLMNENPNIKSALVSTNSIAQGIQATLLWRELRTLNININFAHQTFVWDNEANVMVVIIGFSMHNSKEKHLFTYPNMKDAPIINGVNSINEYLIDEQFLLIDPNTRTQVSGYPPMTLGSLPLDNQQYIVSEDRKDEIIKKYPEMVSYIHPYFGSQELLEPNKHKRFIIYTKDIPFKLLTKMPDIQKRVENVKEFRLTVAEEDRKLSKTPLVFKRDRYWKQDVLIVPRTSSGARDYVPMGYFDSSVIVSDAAYQVADASLLLFGFLESKMHTVWINLVAGKLKSDFRYSNTLCYNTFPIPNVNDKDQEKIKNISKQILDTREKYFKEGNSLRDLYGRIMPTDLQLLHERLDKAIEILYRKAAFNSDVERVKHLIKLYQKLVSKKI</sequence>
<dbReference type="PRINTS" id="PR00507">
    <property type="entry name" value="N12N6MTFRASE"/>
</dbReference>
<dbReference type="PROSITE" id="PS00092">
    <property type="entry name" value="N6_MTASE"/>
    <property type="match status" value="1"/>
</dbReference>
<feature type="domain" description="MmeI-like DNA-methyltransferase" evidence="9">
    <location>
        <begin position="342"/>
        <end position="592"/>
    </location>
</feature>
<dbReference type="RefSeq" id="WP_097879288.1">
    <property type="nucleotide sequence ID" value="NZ_NUAP01000018.1"/>
</dbReference>
<dbReference type="Pfam" id="PF20466">
    <property type="entry name" value="MmeI_TRD"/>
    <property type="match status" value="1"/>
</dbReference>
<proteinExistence type="predicted"/>
<evidence type="ECO:0000256" key="2">
    <source>
        <dbReference type="ARBA" id="ARBA00022603"/>
    </source>
</evidence>
<accession>A0AB36T7Q7</accession>
<dbReference type="InterPro" id="IPR050953">
    <property type="entry name" value="N4_N6_ade-DNA_methylase"/>
</dbReference>
<dbReference type="PANTHER" id="PTHR33841:SF1">
    <property type="entry name" value="DNA METHYLTRANSFERASE A"/>
    <property type="match status" value="1"/>
</dbReference>
<dbReference type="Proteomes" id="UP000220078">
    <property type="component" value="Unassembled WGS sequence"/>
</dbReference>
<keyword evidence="2" id="KW-0489">Methyltransferase</keyword>
<evidence type="ECO:0000259" key="5">
    <source>
        <dbReference type="Pfam" id="PF20464"/>
    </source>
</evidence>
<dbReference type="EMBL" id="NUAP01000018">
    <property type="protein sequence ID" value="PEN90166.1"/>
    <property type="molecule type" value="Genomic_DNA"/>
</dbReference>
<dbReference type="EC" id="2.1.1.72" evidence="1"/>
<dbReference type="Pfam" id="PF20473">
    <property type="entry name" value="MmeI_Mtase"/>
    <property type="match status" value="1"/>
</dbReference>
<dbReference type="AlphaFoldDB" id="A0AB36T7Q7"/>
<gene>
    <name evidence="10" type="ORF">CN551_07465</name>
</gene>
<evidence type="ECO:0000259" key="8">
    <source>
        <dbReference type="Pfam" id="PF20467"/>
    </source>
</evidence>
<evidence type="ECO:0000256" key="1">
    <source>
        <dbReference type="ARBA" id="ARBA00011900"/>
    </source>
</evidence>
<evidence type="ECO:0000313" key="10">
    <source>
        <dbReference type="EMBL" id="PEN90166.1"/>
    </source>
</evidence>
<dbReference type="InterPro" id="IPR046816">
    <property type="entry name" value="MmeI_Mtase"/>
</dbReference>
<dbReference type="Pfam" id="PF20464">
    <property type="entry name" value="MmeI_N"/>
    <property type="match status" value="1"/>
</dbReference>
<dbReference type="Pfam" id="PF20465">
    <property type="entry name" value="MmeI_hel"/>
    <property type="match status" value="1"/>
</dbReference>
<dbReference type="Gene3D" id="3.40.50.150">
    <property type="entry name" value="Vaccinia Virus protein VP39"/>
    <property type="match status" value="1"/>
</dbReference>
<name>A0AB36T7Q7_9BACI</name>
<dbReference type="Pfam" id="PF20467">
    <property type="entry name" value="MmeI_C"/>
    <property type="match status" value="1"/>
</dbReference>
<dbReference type="GO" id="GO:0009007">
    <property type="term" value="F:site-specific DNA-methyltransferase (adenine-specific) activity"/>
    <property type="evidence" value="ECO:0007669"/>
    <property type="project" value="UniProtKB-EC"/>
</dbReference>
<dbReference type="PANTHER" id="PTHR33841">
    <property type="entry name" value="DNA METHYLTRANSFERASE YEEA-RELATED"/>
    <property type="match status" value="1"/>
</dbReference>
<dbReference type="InterPro" id="IPR046818">
    <property type="entry name" value="MmeI_C"/>
</dbReference>
<protein>
    <recommendedName>
        <fullName evidence="1">site-specific DNA-methyltransferase (adenine-specific)</fullName>
        <ecNumber evidence="1">2.1.1.72</ecNumber>
    </recommendedName>
</protein>
<evidence type="ECO:0000256" key="4">
    <source>
        <dbReference type="ARBA" id="ARBA00047942"/>
    </source>
</evidence>
<comment type="caution">
    <text evidence="10">The sequence shown here is derived from an EMBL/GenBank/DDBJ whole genome shotgun (WGS) entry which is preliminary data.</text>
</comment>
<dbReference type="GO" id="GO:0003676">
    <property type="term" value="F:nucleic acid binding"/>
    <property type="evidence" value="ECO:0007669"/>
    <property type="project" value="InterPro"/>
</dbReference>
<feature type="domain" description="MmeI-like helicase spacer" evidence="6">
    <location>
        <begin position="184"/>
        <end position="256"/>
    </location>
</feature>
<keyword evidence="3" id="KW-0808">Transferase</keyword>
<reference evidence="10 11" key="1">
    <citation type="submission" date="2017-09" db="EMBL/GenBank/DDBJ databases">
        <title>Large-scale bioinformatics analysis of Bacillus genomes uncovers conserved roles of natural products in bacterial physiology.</title>
        <authorList>
            <consortium name="Agbiome Team Llc"/>
            <person name="Bleich R.M."/>
            <person name="Kirk G.J."/>
            <person name="Santa Maria K.C."/>
            <person name="Allen S.E."/>
            <person name="Farag S."/>
            <person name="Shank E.A."/>
            <person name="Bowers A."/>
        </authorList>
    </citation>
    <scope>NUCLEOTIDE SEQUENCE [LARGE SCALE GENOMIC DNA]</scope>
    <source>
        <strain evidence="10 11">AFS027629</strain>
    </source>
</reference>
<dbReference type="InterPro" id="IPR046820">
    <property type="entry name" value="MmeI_TRD"/>
</dbReference>
<organism evidence="10 11">
    <name type="scientific">Bacillus toyonensis</name>
    <dbReference type="NCBI Taxonomy" id="155322"/>
    <lineage>
        <taxon>Bacteria</taxon>
        <taxon>Bacillati</taxon>
        <taxon>Bacillota</taxon>
        <taxon>Bacilli</taxon>
        <taxon>Bacillales</taxon>
        <taxon>Bacillaceae</taxon>
        <taxon>Bacillus</taxon>
        <taxon>Bacillus cereus group</taxon>
    </lineage>
</organism>
<evidence type="ECO:0000259" key="6">
    <source>
        <dbReference type="Pfam" id="PF20465"/>
    </source>
</evidence>